<comment type="caution">
    <text evidence="1">The sequence shown here is derived from an EMBL/GenBank/DDBJ whole genome shotgun (WGS) entry which is preliminary data.</text>
</comment>
<dbReference type="EMBL" id="CM045764">
    <property type="protein sequence ID" value="KAI8005814.1"/>
    <property type="molecule type" value="Genomic_DNA"/>
</dbReference>
<organism evidence="1 2">
    <name type="scientific">Camellia lanceoleosa</name>
    <dbReference type="NCBI Taxonomy" id="1840588"/>
    <lineage>
        <taxon>Eukaryota</taxon>
        <taxon>Viridiplantae</taxon>
        <taxon>Streptophyta</taxon>
        <taxon>Embryophyta</taxon>
        <taxon>Tracheophyta</taxon>
        <taxon>Spermatophyta</taxon>
        <taxon>Magnoliopsida</taxon>
        <taxon>eudicotyledons</taxon>
        <taxon>Gunneridae</taxon>
        <taxon>Pentapetalae</taxon>
        <taxon>asterids</taxon>
        <taxon>Ericales</taxon>
        <taxon>Theaceae</taxon>
        <taxon>Camellia</taxon>
    </lineage>
</organism>
<evidence type="ECO:0000313" key="2">
    <source>
        <dbReference type="Proteomes" id="UP001060215"/>
    </source>
</evidence>
<proteinExistence type="predicted"/>
<gene>
    <name evidence="1" type="ORF">LOK49_LG07G00175</name>
</gene>
<dbReference type="Proteomes" id="UP001060215">
    <property type="component" value="Chromosome 7"/>
</dbReference>
<evidence type="ECO:0000313" key="1">
    <source>
        <dbReference type="EMBL" id="KAI8005814.1"/>
    </source>
</evidence>
<name>A0ACC0GYN4_9ERIC</name>
<protein>
    <submittedName>
        <fullName evidence="1">Uncharacterized protein</fullName>
    </submittedName>
</protein>
<keyword evidence="2" id="KW-1185">Reference proteome</keyword>
<reference evidence="1 2" key="1">
    <citation type="journal article" date="2022" name="Plant J.">
        <title>Chromosome-level genome of Camellia lanceoleosa provides a valuable resource for understanding genome evolution and self-incompatibility.</title>
        <authorList>
            <person name="Gong W."/>
            <person name="Xiao S."/>
            <person name="Wang L."/>
            <person name="Liao Z."/>
            <person name="Chang Y."/>
            <person name="Mo W."/>
            <person name="Hu G."/>
            <person name="Li W."/>
            <person name="Zhao G."/>
            <person name="Zhu H."/>
            <person name="Hu X."/>
            <person name="Ji K."/>
            <person name="Xiang X."/>
            <person name="Song Q."/>
            <person name="Yuan D."/>
            <person name="Jin S."/>
            <person name="Zhang L."/>
        </authorList>
    </citation>
    <scope>NUCLEOTIDE SEQUENCE [LARGE SCALE GENOMIC DNA]</scope>
    <source>
        <strain evidence="1">SQ_2022a</strain>
    </source>
</reference>
<accession>A0ACC0GYN4</accession>
<sequence length="561" mass="63337">MEIDVEEVGPQNPSIGIASSSSSPGKFVCICVKGVDFKYEWYVFHVSDDIQHNQPPPPPKYMNRLSRFHDDDDSGVVNLFPKVTANMDWMLGWSILGSRMLYTVNNWTGYRRGRSAWKESNRVNRIDLTTPMAEWERLPRMPNQIAFSAHIFILGGMFYCLGGFPPQNKGLEWDSLSKMEYEKLFLSLNGEHDELPPPPCLDIDKLFSAPKPSPFTTPTPTPTPTPTDAEMMTISSADKMVPKSDLVMGLRPKIPSARSMAIRIFESLIRASQRMFWATDQIIFSANERVPNQDSLRGLRRKIPSADEKVSNQDLDTDLDTELERPSPWALAYDPSVNEWESLPDPPRILDTVDSIFSAAGEVPNPFVVVGSPEDRVLLIYHVKTRKWERQMFNICSDKMWERGEFEICPKFRPDVFTGSALAVESKLYWYSVHGLCLVGYDLVTNIWFEGNLPIHDCGEDFGVLEDDTPPRLAHIGGDKFCLLWVSVLPHRPMKISKSKDGCISRLHCMKLQVTTGNLDSDSKIFPLEVSILSCQSYLVPGLKFFRGGLVVGGHSGYSDV</sequence>